<dbReference type="STRING" id="1317117.ATO7_06020"/>
<feature type="transmembrane region" description="Helical" evidence="5">
    <location>
        <begin position="121"/>
        <end position="140"/>
    </location>
</feature>
<protein>
    <recommendedName>
        <fullName evidence="8">MAPEG family protein</fullName>
    </recommendedName>
</protein>
<dbReference type="SUPFAM" id="SSF161084">
    <property type="entry name" value="MAPEG domain-like"/>
    <property type="match status" value="1"/>
</dbReference>
<keyword evidence="4 5" id="KW-0472">Membrane</keyword>
<feature type="transmembrane region" description="Helical" evidence="5">
    <location>
        <begin position="75"/>
        <end position="101"/>
    </location>
</feature>
<evidence type="ECO:0000256" key="2">
    <source>
        <dbReference type="ARBA" id="ARBA00022692"/>
    </source>
</evidence>
<dbReference type="EMBL" id="AQQV01000001">
    <property type="protein sequence ID" value="ORE89413.1"/>
    <property type="molecule type" value="Genomic_DNA"/>
</dbReference>
<dbReference type="Proteomes" id="UP000192342">
    <property type="component" value="Unassembled WGS sequence"/>
</dbReference>
<name>A0A1Y1SIB2_9GAMM</name>
<accession>A0A1Y1SIB2</accession>
<evidence type="ECO:0000256" key="5">
    <source>
        <dbReference type="SAM" id="Phobius"/>
    </source>
</evidence>
<evidence type="ECO:0000313" key="7">
    <source>
        <dbReference type="Proteomes" id="UP000192342"/>
    </source>
</evidence>
<gene>
    <name evidence="6" type="ORF">ATO7_06020</name>
</gene>
<keyword evidence="3 5" id="KW-1133">Transmembrane helix</keyword>
<dbReference type="Gene3D" id="1.20.120.550">
    <property type="entry name" value="Membrane associated eicosanoid/glutathione metabolism-like domain"/>
    <property type="match status" value="1"/>
</dbReference>
<dbReference type="GO" id="GO:0016020">
    <property type="term" value="C:membrane"/>
    <property type="evidence" value="ECO:0007669"/>
    <property type="project" value="UniProtKB-SubCell"/>
</dbReference>
<dbReference type="InterPro" id="IPR023352">
    <property type="entry name" value="MAPEG-like_dom_sf"/>
</dbReference>
<feature type="transmembrane region" description="Helical" evidence="5">
    <location>
        <begin position="6"/>
        <end position="29"/>
    </location>
</feature>
<dbReference type="Pfam" id="PF01124">
    <property type="entry name" value="MAPEG"/>
    <property type="match status" value="1"/>
</dbReference>
<keyword evidence="2 5" id="KW-0812">Transmembrane</keyword>
<reference evidence="6 7" key="1">
    <citation type="submission" date="2013-04" db="EMBL/GenBank/DDBJ databases">
        <title>Oceanococcus atlanticus 22II-S10r2 Genome Sequencing.</title>
        <authorList>
            <person name="Lai Q."/>
            <person name="Li G."/>
            <person name="Shao Z."/>
        </authorList>
    </citation>
    <scope>NUCLEOTIDE SEQUENCE [LARGE SCALE GENOMIC DNA]</scope>
    <source>
        <strain evidence="6 7">22II-S10r2</strain>
    </source>
</reference>
<comment type="subcellular location">
    <subcellularLocation>
        <location evidence="1">Membrane</location>
    </subcellularLocation>
</comment>
<dbReference type="AlphaFoldDB" id="A0A1Y1SIB2"/>
<keyword evidence="7" id="KW-1185">Reference proteome</keyword>
<evidence type="ECO:0000256" key="1">
    <source>
        <dbReference type="ARBA" id="ARBA00004370"/>
    </source>
</evidence>
<proteinExistence type="predicted"/>
<dbReference type="RefSeq" id="WP_083560497.1">
    <property type="nucleotide sequence ID" value="NZ_AQQV01000001.1"/>
</dbReference>
<dbReference type="InterPro" id="IPR001129">
    <property type="entry name" value="Membr-assoc_MAPEG"/>
</dbReference>
<sequence>MTIPTSSPILLPVAVLVLWSLIMLGWLALTRLPTMKRLRMHPQKFPRTQDLGAALPAEVQWKADNYNHLMEQPTIFYAAALSLAMIGAGSGINLVLAWAYVGLRIVHSLVHATSNKVLVRFNLFLLSTAVLMALAVRLLINLL</sequence>
<evidence type="ECO:0000256" key="4">
    <source>
        <dbReference type="ARBA" id="ARBA00023136"/>
    </source>
</evidence>
<organism evidence="6 7">
    <name type="scientific">Oceanococcus atlanticus</name>
    <dbReference type="NCBI Taxonomy" id="1317117"/>
    <lineage>
        <taxon>Bacteria</taxon>
        <taxon>Pseudomonadati</taxon>
        <taxon>Pseudomonadota</taxon>
        <taxon>Gammaproteobacteria</taxon>
        <taxon>Chromatiales</taxon>
        <taxon>Oceanococcaceae</taxon>
        <taxon>Oceanococcus</taxon>
    </lineage>
</organism>
<dbReference type="OrthoDB" id="328594at2"/>
<evidence type="ECO:0000313" key="6">
    <source>
        <dbReference type="EMBL" id="ORE89413.1"/>
    </source>
</evidence>
<evidence type="ECO:0000256" key="3">
    <source>
        <dbReference type="ARBA" id="ARBA00022989"/>
    </source>
</evidence>
<comment type="caution">
    <text evidence="6">The sequence shown here is derived from an EMBL/GenBank/DDBJ whole genome shotgun (WGS) entry which is preliminary data.</text>
</comment>
<evidence type="ECO:0008006" key="8">
    <source>
        <dbReference type="Google" id="ProtNLM"/>
    </source>
</evidence>